<evidence type="ECO:0000313" key="2">
    <source>
        <dbReference type="EMBL" id="CAA9481447.1"/>
    </source>
</evidence>
<reference evidence="2" key="1">
    <citation type="submission" date="2020-02" db="EMBL/GenBank/DDBJ databases">
        <authorList>
            <person name="Meier V. D."/>
        </authorList>
    </citation>
    <scope>NUCLEOTIDE SEQUENCE</scope>
    <source>
        <strain evidence="2">AVDCRST_MAG13</strain>
    </source>
</reference>
<feature type="region of interest" description="Disordered" evidence="1">
    <location>
        <begin position="34"/>
        <end position="76"/>
    </location>
</feature>
<feature type="compositionally biased region" description="Basic and acidic residues" evidence="1">
    <location>
        <begin position="41"/>
        <end position="60"/>
    </location>
</feature>
<protein>
    <submittedName>
        <fullName evidence="2">Uncharacterized protein</fullName>
    </submittedName>
</protein>
<gene>
    <name evidence="2" type="ORF">AVDCRST_MAG13-1192</name>
</gene>
<sequence>YTPRGDAGYGRRDLVRSDSPLSALLQGRLRRVRPLLQRSLPPHDLRRRTADVDRGGDRPAPRLPPPRGRSAGCCSRRARPRWGRVALDRAVAGTPPLHDSSYIM</sequence>
<organism evidence="2">
    <name type="scientific">uncultured Solirubrobacteraceae bacterium</name>
    <dbReference type="NCBI Taxonomy" id="1162706"/>
    <lineage>
        <taxon>Bacteria</taxon>
        <taxon>Bacillati</taxon>
        <taxon>Actinomycetota</taxon>
        <taxon>Thermoleophilia</taxon>
        <taxon>Solirubrobacterales</taxon>
        <taxon>Solirubrobacteraceae</taxon>
        <taxon>environmental samples</taxon>
    </lineage>
</organism>
<feature type="non-terminal residue" evidence="2">
    <location>
        <position position="104"/>
    </location>
</feature>
<dbReference type="AlphaFoldDB" id="A0A6J4RZQ1"/>
<accession>A0A6J4RZQ1</accession>
<dbReference type="EMBL" id="CADCVO010000184">
    <property type="protein sequence ID" value="CAA9481447.1"/>
    <property type="molecule type" value="Genomic_DNA"/>
</dbReference>
<proteinExistence type="predicted"/>
<name>A0A6J4RZQ1_9ACTN</name>
<evidence type="ECO:0000256" key="1">
    <source>
        <dbReference type="SAM" id="MobiDB-lite"/>
    </source>
</evidence>
<feature type="non-terminal residue" evidence="2">
    <location>
        <position position="1"/>
    </location>
</feature>